<comment type="subcellular location">
    <subcellularLocation>
        <location evidence="1">Membrane</location>
        <topology evidence="1">Single-pass type I membrane protein</topology>
    </subcellularLocation>
</comment>
<evidence type="ECO:0008006" key="10">
    <source>
        <dbReference type="Google" id="ProtNLM"/>
    </source>
</evidence>
<comment type="caution">
    <text evidence="8">The sequence shown here is derived from an EMBL/GenBank/DDBJ whole genome shotgun (WGS) entry which is preliminary data.</text>
</comment>
<evidence type="ECO:0000256" key="6">
    <source>
        <dbReference type="ARBA" id="ARBA00023170"/>
    </source>
</evidence>
<evidence type="ECO:0000313" key="8">
    <source>
        <dbReference type="EMBL" id="TXG73745.1"/>
    </source>
</evidence>
<keyword evidence="5" id="KW-0472">Membrane</keyword>
<keyword evidence="4" id="KW-1133">Transmembrane helix</keyword>
<keyword evidence="2" id="KW-0812">Transmembrane</keyword>
<dbReference type="PANTHER" id="PTHR48061:SF46">
    <property type="entry name" value="LEUCINE-RICH REPEAT-CONTAINING N-TERMINAL PLANT-TYPE DOMAIN-CONTAINING PROTEIN"/>
    <property type="match status" value="1"/>
</dbReference>
<evidence type="ECO:0000313" key="9">
    <source>
        <dbReference type="Proteomes" id="UP000323000"/>
    </source>
</evidence>
<dbReference type="SUPFAM" id="SSF52058">
    <property type="entry name" value="L domain-like"/>
    <property type="match status" value="1"/>
</dbReference>
<evidence type="ECO:0000256" key="2">
    <source>
        <dbReference type="ARBA" id="ARBA00022692"/>
    </source>
</evidence>
<dbReference type="AlphaFoldDB" id="A0A5C7IWY7"/>
<keyword evidence="3" id="KW-0732">Signal</keyword>
<dbReference type="PROSITE" id="PS51257">
    <property type="entry name" value="PROKAR_LIPOPROTEIN"/>
    <property type="match status" value="1"/>
</dbReference>
<evidence type="ECO:0000256" key="7">
    <source>
        <dbReference type="ARBA" id="ARBA00023180"/>
    </source>
</evidence>
<evidence type="ECO:0000256" key="1">
    <source>
        <dbReference type="ARBA" id="ARBA00004479"/>
    </source>
</evidence>
<keyword evidence="7" id="KW-0325">Glycoprotein</keyword>
<keyword evidence="6" id="KW-0675">Receptor</keyword>
<dbReference type="InterPro" id="IPR046956">
    <property type="entry name" value="RLP23-like"/>
</dbReference>
<dbReference type="InterPro" id="IPR001611">
    <property type="entry name" value="Leu-rich_rpt"/>
</dbReference>
<accession>A0A5C7IWY7</accession>
<dbReference type="PANTHER" id="PTHR48061">
    <property type="entry name" value="LEUCINE-RICH REPEAT RECEPTOR PROTEIN KINASE EMS1-LIKE-RELATED"/>
    <property type="match status" value="1"/>
</dbReference>
<dbReference type="Pfam" id="PF00560">
    <property type="entry name" value="LRR_1"/>
    <property type="match status" value="1"/>
</dbReference>
<dbReference type="OrthoDB" id="676979at2759"/>
<dbReference type="EMBL" id="VAHF01000001">
    <property type="protein sequence ID" value="TXG73745.1"/>
    <property type="molecule type" value="Genomic_DNA"/>
</dbReference>
<keyword evidence="9" id="KW-1185">Reference proteome</keyword>
<evidence type="ECO:0000256" key="5">
    <source>
        <dbReference type="ARBA" id="ARBA00023136"/>
    </source>
</evidence>
<reference evidence="9" key="1">
    <citation type="journal article" date="2019" name="Gigascience">
        <title>De novo genome assembly of the endangered Acer yangbiense, a plant species with extremely small populations endemic to Yunnan Province, China.</title>
        <authorList>
            <person name="Yang J."/>
            <person name="Wariss H.M."/>
            <person name="Tao L."/>
            <person name="Zhang R."/>
            <person name="Yun Q."/>
            <person name="Hollingsworth P."/>
            <person name="Dao Z."/>
            <person name="Luo G."/>
            <person name="Guo H."/>
            <person name="Ma Y."/>
            <person name="Sun W."/>
        </authorList>
    </citation>
    <scope>NUCLEOTIDE SEQUENCE [LARGE SCALE GENOMIC DNA]</scope>
    <source>
        <strain evidence="9">cv. Malutang</strain>
    </source>
</reference>
<protein>
    <recommendedName>
        <fullName evidence="10">Leucine-rich repeat-containing N-terminal plant-type domain-containing protein</fullName>
    </recommendedName>
</protein>
<dbReference type="Gene3D" id="3.80.10.10">
    <property type="entry name" value="Ribonuclease Inhibitor"/>
    <property type="match status" value="1"/>
</dbReference>
<proteinExistence type="predicted"/>
<evidence type="ECO:0000256" key="3">
    <source>
        <dbReference type="ARBA" id="ARBA00022729"/>
    </source>
</evidence>
<gene>
    <name evidence="8" type="ORF">EZV62_002324</name>
</gene>
<sequence>MSRVMHCFSLSNSFPMIRIHILPIVAGTGCFLRQLPSEISHLSKLVSLNLGNNPEVKLETRILEGLVRNLTMLEQLDLDSVDMSAMTLGSMANLSNSLISLSLSSCGLQGNFPENIFFLPNLRTLKLAYNQNLTGFFPKENWSNPLQVFGCLFHEFLRNIAT</sequence>
<dbReference type="GO" id="GO:0016020">
    <property type="term" value="C:membrane"/>
    <property type="evidence" value="ECO:0007669"/>
    <property type="project" value="UniProtKB-SubCell"/>
</dbReference>
<evidence type="ECO:0000256" key="4">
    <source>
        <dbReference type="ARBA" id="ARBA00022989"/>
    </source>
</evidence>
<dbReference type="InterPro" id="IPR032675">
    <property type="entry name" value="LRR_dom_sf"/>
</dbReference>
<organism evidence="8 9">
    <name type="scientific">Acer yangbiense</name>
    <dbReference type="NCBI Taxonomy" id="1000413"/>
    <lineage>
        <taxon>Eukaryota</taxon>
        <taxon>Viridiplantae</taxon>
        <taxon>Streptophyta</taxon>
        <taxon>Embryophyta</taxon>
        <taxon>Tracheophyta</taxon>
        <taxon>Spermatophyta</taxon>
        <taxon>Magnoliopsida</taxon>
        <taxon>eudicotyledons</taxon>
        <taxon>Gunneridae</taxon>
        <taxon>Pentapetalae</taxon>
        <taxon>rosids</taxon>
        <taxon>malvids</taxon>
        <taxon>Sapindales</taxon>
        <taxon>Sapindaceae</taxon>
        <taxon>Hippocastanoideae</taxon>
        <taxon>Acereae</taxon>
        <taxon>Acer</taxon>
    </lineage>
</organism>
<name>A0A5C7IWY7_9ROSI</name>
<dbReference type="Proteomes" id="UP000323000">
    <property type="component" value="Chromosome 1"/>
</dbReference>